<evidence type="ECO:0000256" key="1">
    <source>
        <dbReference type="ARBA" id="ARBA00022603"/>
    </source>
</evidence>
<dbReference type="GO" id="GO:0008170">
    <property type="term" value="F:N-methyltransferase activity"/>
    <property type="evidence" value="ECO:0007669"/>
    <property type="project" value="InterPro"/>
</dbReference>
<dbReference type="Pfam" id="PF01555">
    <property type="entry name" value="N6_N4_Mtase"/>
    <property type="match status" value="1"/>
</dbReference>
<name>A0RX38_CENSY</name>
<dbReference type="EMBL" id="DP000238">
    <property type="protein sequence ID" value="ABK77905.1"/>
    <property type="molecule type" value="Genomic_DNA"/>
</dbReference>
<dbReference type="KEGG" id="csy:CENSYa_1282"/>
<accession>A0RX38</accession>
<dbReference type="InterPro" id="IPR029063">
    <property type="entry name" value="SAM-dependent_MTases_sf"/>
</dbReference>
<organism evidence="5 6">
    <name type="scientific">Cenarchaeum symbiosum (strain A)</name>
    <dbReference type="NCBI Taxonomy" id="414004"/>
    <lineage>
        <taxon>Archaea</taxon>
        <taxon>Nitrososphaerota</taxon>
        <taxon>Candidatus Cenarchaeales</taxon>
        <taxon>Candidatus Cenarchaeaceae</taxon>
        <taxon>Candidatus Cenarchaeum</taxon>
    </lineage>
</organism>
<reference evidence="5 6" key="1">
    <citation type="journal article" date="2006" name="Proc. Natl. Acad. Sci. U.S.A.">
        <title>Genomic analysis of the uncultivated marine crenarchaeote Cenarchaeum symbiosum.</title>
        <authorList>
            <person name="Hallam S.J."/>
            <person name="Konstantinidis K.T."/>
            <person name="Putnam N."/>
            <person name="Schleper C."/>
            <person name="Watanabe Y."/>
            <person name="Sugahara J."/>
            <person name="Preston C."/>
            <person name="de la Torre J."/>
            <person name="Richardson P.M."/>
            <person name="DeLong E.F."/>
        </authorList>
    </citation>
    <scope>NUCLEOTIDE SEQUENCE [LARGE SCALE GENOMIC DNA]</scope>
    <source>
        <strain evidence="6">A</strain>
    </source>
</reference>
<evidence type="ECO:0000256" key="2">
    <source>
        <dbReference type="ARBA" id="ARBA00022679"/>
    </source>
</evidence>
<keyword evidence="6" id="KW-1185">Reference proteome</keyword>
<feature type="domain" description="DNA methylase N-4/N-6" evidence="4">
    <location>
        <begin position="106"/>
        <end position="250"/>
    </location>
</feature>
<dbReference type="REBASE" id="14184">
    <property type="entry name" value="M.CsyAORF1282P"/>
</dbReference>
<comment type="similarity">
    <text evidence="3">Belongs to the N(4)/N(6)-methyltransferase family.</text>
</comment>
<evidence type="ECO:0000313" key="5">
    <source>
        <dbReference type="EMBL" id="ABK77905.1"/>
    </source>
</evidence>
<dbReference type="InterPro" id="IPR001091">
    <property type="entry name" value="RM_Methyltransferase"/>
</dbReference>
<dbReference type="EnsemblBacteria" id="ABK77905">
    <property type="protein sequence ID" value="ABK77905"/>
    <property type="gene ID" value="CENSYa_1282"/>
</dbReference>
<dbReference type="GO" id="GO:0003677">
    <property type="term" value="F:DNA binding"/>
    <property type="evidence" value="ECO:0007669"/>
    <property type="project" value="InterPro"/>
</dbReference>
<dbReference type="EC" id="2.1.1.113" evidence="3"/>
<dbReference type="GO" id="GO:0015667">
    <property type="term" value="F:site-specific DNA-methyltransferase (cytosine-N4-specific) activity"/>
    <property type="evidence" value="ECO:0007669"/>
    <property type="project" value="UniProtKB-EC"/>
</dbReference>
<keyword evidence="2" id="KW-0808">Transferase</keyword>
<evidence type="ECO:0000256" key="3">
    <source>
        <dbReference type="RuleBase" id="RU362026"/>
    </source>
</evidence>
<dbReference type="STRING" id="414004.CENSYa_1282"/>
<dbReference type="GO" id="GO:0009307">
    <property type="term" value="P:DNA restriction-modification system"/>
    <property type="evidence" value="ECO:0007669"/>
    <property type="project" value="UniProtKB-KW"/>
</dbReference>
<dbReference type="Gene3D" id="3.40.50.150">
    <property type="entry name" value="Vaccinia Virus protein VP39"/>
    <property type="match status" value="1"/>
</dbReference>
<dbReference type="GO" id="GO:0032259">
    <property type="term" value="P:methylation"/>
    <property type="evidence" value="ECO:0007669"/>
    <property type="project" value="UniProtKB-KW"/>
</dbReference>
<dbReference type="AlphaFoldDB" id="A0RX38"/>
<evidence type="ECO:0000259" key="4">
    <source>
        <dbReference type="Pfam" id="PF01555"/>
    </source>
</evidence>
<dbReference type="HOGENOM" id="CLU_024927_2_1_2"/>
<gene>
    <name evidence="5" type="ordered locus">CENSYa_1282</name>
</gene>
<protein>
    <recommendedName>
        <fullName evidence="3">Type II methyltransferase</fullName>
        <ecNumber evidence="3">2.1.1.113</ecNumber>
    </recommendedName>
    <alternativeName>
        <fullName evidence="3">N-4 cytosine-specific methyltransferase</fullName>
    </alternativeName>
</protein>
<dbReference type="InterPro" id="IPR002941">
    <property type="entry name" value="DNA_methylase_N4/N6"/>
</dbReference>
<keyword evidence="3" id="KW-0949">S-adenosyl-L-methionine</keyword>
<dbReference type="SUPFAM" id="SSF53335">
    <property type="entry name" value="S-adenosyl-L-methionine-dependent methyltransferases"/>
    <property type="match status" value="1"/>
</dbReference>
<comment type="catalytic activity">
    <reaction evidence="3">
        <text>a 2'-deoxycytidine in DNA + S-adenosyl-L-methionine = an N(4)-methyl-2'-deoxycytidine in DNA + S-adenosyl-L-homocysteine + H(+)</text>
        <dbReference type="Rhea" id="RHEA:16857"/>
        <dbReference type="Rhea" id="RHEA-COMP:11369"/>
        <dbReference type="Rhea" id="RHEA-COMP:13674"/>
        <dbReference type="ChEBI" id="CHEBI:15378"/>
        <dbReference type="ChEBI" id="CHEBI:57856"/>
        <dbReference type="ChEBI" id="CHEBI:59789"/>
        <dbReference type="ChEBI" id="CHEBI:85452"/>
        <dbReference type="ChEBI" id="CHEBI:137933"/>
        <dbReference type="EC" id="2.1.1.113"/>
    </reaction>
</comment>
<dbReference type="PRINTS" id="PR00508">
    <property type="entry name" value="S21N4MTFRASE"/>
</dbReference>
<keyword evidence="1 3" id="KW-0489">Methyltransferase</keyword>
<dbReference type="Proteomes" id="UP000000758">
    <property type="component" value="Chromosome"/>
</dbReference>
<proteinExistence type="inferred from homology"/>
<keyword evidence="3" id="KW-0680">Restriction system</keyword>
<evidence type="ECO:0000313" key="6">
    <source>
        <dbReference type="Proteomes" id="UP000000758"/>
    </source>
</evidence>
<sequence length="259" mass="29038">MQHQIIPGRLARVVRAKGASSRSSVLQSRTGGVTILEPADVLETLESARDASAVILDPWYNRGVGGVRHNYDEWLGTVVDRSFDVADHVYVWGFPQIVCRVLDKLPPKTELTAWITWYYKNCPSMIRGWRSAQYTCLHLSRDGARLYPENFMTEEQQERYREGKMRYIPGPPSVLEVPLNIGFVGRGEQTGHPAQKPLKTIEPLVKMSSKEGDLVIDPMCGSGTTGVVCNMLNRKAVLCDMSEEYTALARKRVLENAGQ</sequence>